<evidence type="ECO:0000313" key="3">
    <source>
        <dbReference type="Proteomes" id="UP001597218"/>
    </source>
</evidence>
<comment type="caution">
    <text evidence="2">The sequence shown here is derived from an EMBL/GenBank/DDBJ whole genome shotgun (WGS) entry which is preliminary data.</text>
</comment>
<reference evidence="3" key="1">
    <citation type="journal article" date="2019" name="Int. J. Syst. Evol. Microbiol.">
        <title>The Global Catalogue of Microorganisms (GCM) 10K type strain sequencing project: providing services to taxonomists for standard genome sequencing and annotation.</title>
        <authorList>
            <consortium name="The Broad Institute Genomics Platform"/>
            <consortium name="The Broad Institute Genome Sequencing Center for Infectious Disease"/>
            <person name="Wu L."/>
            <person name="Ma J."/>
        </authorList>
    </citation>
    <scope>NUCLEOTIDE SEQUENCE [LARGE SCALE GENOMIC DNA]</scope>
    <source>
        <strain evidence="3">CGMCC 4.7177</strain>
    </source>
</reference>
<keyword evidence="1" id="KW-0472">Membrane</keyword>
<evidence type="ECO:0000313" key="2">
    <source>
        <dbReference type="EMBL" id="MFD1927050.1"/>
    </source>
</evidence>
<evidence type="ECO:0000256" key="1">
    <source>
        <dbReference type="SAM" id="Phobius"/>
    </source>
</evidence>
<sequence length="100" mass="11292">MEFNQFWGIFGLLLGASGGLFGLWWGRKKAAKNRGLDERHASITIKSFASAWKITLVSMYILFALLIFDVEMAAGQLLGILLLIHLTGWAVSVFYFNFKF</sequence>
<proteinExistence type="predicted"/>
<feature type="transmembrane region" description="Helical" evidence="1">
    <location>
        <begin position="6"/>
        <end position="26"/>
    </location>
</feature>
<protein>
    <recommendedName>
        <fullName evidence="4">DUF2178 domain-containing protein</fullName>
    </recommendedName>
</protein>
<dbReference type="EMBL" id="JBHUGI010000006">
    <property type="protein sequence ID" value="MFD1927050.1"/>
    <property type="molecule type" value="Genomic_DNA"/>
</dbReference>
<evidence type="ECO:0008006" key="4">
    <source>
        <dbReference type="Google" id="ProtNLM"/>
    </source>
</evidence>
<accession>A0ABW4SCE2</accession>
<keyword evidence="3" id="KW-1185">Reference proteome</keyword>
<feature type="transmembrane region" description="Helical" evidence="1">
    <location>
        <begin position="74"/>
        <end position="98"/>
    </location>
</feature>
<name>A0ABW4SCE2_9BACL</name>
<feature type="transmembrane region" description="Helical" evidence="1">
    <location>
        <begin position="47"/>
        <end position="68"/>
    </location>
</feature>
<dbReference type="RefSeq" id="WP_381535708.1">
    <property type="nucleotide sequence ID" value="NZ_JBHUGI010000006.1"/>
</dbReference>
<organism evidence="2 3">
    <name type="scientific">Sporosarcina siberiensis</name>
    <dbReference type="NCBI Taxonomy" id="1365606"/>
    <lineage>
        <taxon>Bacteria</taxon>
        <taxon>Bacillati</taxon>
        <taxon>Bacillota</taxon>
        <taxon>Bacilli</taxon>
        <taxon>Bacillales</taxon>
        <taxon>Caryophanaceae</taxon>
        <taxon>Sporosarcina</taxon>
    </lineage>
</organism>
<keyword evidence="1" id="KW-1133">Transmembrane helix</keyword>
<keyword evidence="1" id="KW-0812">Transmembrane</keyword>
<gene>
    <name evidence="2" type="ORF">ACFSFY_03115</name>
</gene>
<dbReference type="Proteomes" id="UP001597218">
    <property type="component" value="Unassembled WGS sequence"/>
</dbReference>